<dbReference type="GO" id="GO:0004497">
    <property type="term" value="F:monooxygenase activity"/>
    <property type="evidence" value="ECO:0007669"/>
    <property type="project" value="UniProtKB-KW"/>
</dbReference>
<organism evidence="1 2">
    <name type="scientific">Phytophthora megakarya</name>
    <dbReference type="NCBI Taxonomy" id="4795"/>
    <lineage>
        <taxon>Eukaryota</taxon>
        <taxon>Sar</taxon>
        <taxon>Stramenopiles</taxon>
        <taxon>Oomycota</taxon>
        <taxon>Peronosporomycetes</taxon>
        <taxon>Peronosporales</taxon>
        <taxon>Peronosporaceae</taxon>
        <taxon>Phytophthora</taxon>
    </lineage>
</organism>
<comment type="caution">
    <text evidence="1">The sequence shown here is derived from an EMBL/GenBank/DDBJ whole genome shotgun (WGS) entry which is preliminary data.</text>
</comment>
<evidence type="ECO:0000313" key="2">
    <source>
        <dbReference type="Proteomes" id="UP000198211"/>
    </source>
</evidence>
<evidence type="ECO:0000313" key="1">
    <source>
        <dbReference type="EMBL" id="OWZ10538.1"/>
    </source>
</evidence>
<dbReference type="AlphaFoldDB" id="A0A225W038"/>
<keyword evidence="1" id="KW-0560">Oxidoreductase</keyword>
<proteinExistence type="predicted"/>
<protein>
    <submittedName>
        <fullName evidence="1">Antibiotic biosynthesis monooxygenase protein</fullName>
    </submittedName>
</protein>
<dbReference type="EMBL" id="NBNE01002414">
    <property type="protein sequence ID" value="OWZ10538.1"/>
    <property type="molecule type" value="Genomic_DNA"/>
</dbReference>
<sequence length="75" mass="8269">MIYNLVVHFHAKEGNDEEDKIRNKLIEASQNYMRDTPAKGFHNPSSHSKSLVGSDMASYSASQVLGALSSCLRDA</sequence>
<accession>A0A225W038</accession>
<dbReference type="OrthoDB" id="194076at2759"/>
<name>A0A225W038_9STRA</name>
<dbReference type="Proteomes" id="UP000198211">
    <property type="component" value="Unassembled WGS sequence"/>
</dbReference>
<keyword evidence="2" id="KW-1185">Reference proteome</keyword>
<gene>
    <name evidence="1" type="ORF">PHMEG_00016600</name>
</gene>
<reference evidence="2" key="1">
    <citation type="submission" date="2017-03" db="EMBL/GenBank/DDBJ databases">
        <title>Phytopthora megakarya and P. palmivora, two closely related causual agents of cacao black pod achieved similar genome size and gene model numbers by different mechanisms.</title>
        <authorList>
            <person name="Ali S."/>
            <person name="Shao J."/>
            <person name="Larry D.J."/>
            <person name="Kronmiller B."/>
            <person name="Shen D."/>
            <person name="Strem M.D."/>
            <person name="Melnick R.L."/>
            <person name="Guiltinan M.J."/>
            <person name="Tyler B.M."/>
            <person name="Meinhardt L.W."/>
            <person name="Bailey B.A."/>
        </authorList>
    </citation>
    <scope>NUCLEOTIDE SEQUENCE [LARGE SCALE GENOMIC DNA]</scope>
    <source>
        <strain evidence="2">zdho120</strain>
    </source>
</reference>
<keyword evidence="1" id="KW-0503">Monooxygenase</keyword>